<organism evidence="8 9">
    <name type="scientific">Cryptococcus neoformans Tu259-1</name>
    <dbReference type="NCBI Taxonomy" id="1230072"/>
    <lineage>
        <taxon>Eukaryota</taxon>
        <taxon>Fungi</taxon>
        <taxon>Dikarya</taxon>
        <taxon>Basidiomycota</taxon>
        <taxon>Agaricomycotina</taxon>
        <taxon>Tremellomycetes</taxon>
        <taxon>Tremellales</taxon>
        <taxon>Cryptococcaceae</taxon>
        <taxon>Cryptococcus</taxon>
        <taxon>Cryptococcus neoformans species complex</taxon>
    </lineage>
</organism>
<dbReference type="InterPro" id="IPR023179">
    <property type="entry name" value="GTP-bd_ortho_bundle_sf"/>
</dbReference>
<dbReference type="PANTHER" id="PTHR11089:SF30">
    <property type="entry name" value="GUANINE NUCLEOTIDE-BINDING PROTEIN-LIKE 3 HOMOLOG"/>
    <property type="match status" value="1"/>
</dbReference>
<evidence type="ECO:0000313" key="9">
    <source>
        <dbReference type="Proteomes" id="UP000199727"/>
    </source>
</evidence>
<keyword evidence="4" id="KW-0342">GTP-binding</keyword>
<feature type="compositionally biased region" description="Basic and acidic residues" evidence="6">
    <location>
        <begin position="627"/>
        <end position="638"/>
    </location>
</feature>
<dbReference type="Proteomes" id="UP000199727">
    <property type="component" value="Unassembled WGS sequence"/>
</dbReference>
<reference evidence="8 9" key="1">
    <citation type="submission" date="2017-06" db="EMBL/GenBank/DDBJ databases">
        <title>Global population genomics of the pathogenic fungus Cryptococcus neoformans var. grubii.</title>
        <authorList>
            <person name="Cuomo C."/>
            <person name="Litvintseva A."/>
            <person name="Chen Y."/>
            <person name="Young S."/>
            <person name="Zeng Q."/>
            <person name="Chapman S."/>
            <person name="Gujja S."/>
            <person name="Saif S."/>
            <person name="Birren B."/>
        </authorList>
    </citation>
    <scope>NUCLEOTIDE SEQUENCE [LARGE SCALE GENOMIC DNA]</scope>
    <source>
        <strain evidence="8 9">Tu259-1</strain>
    </source>
</reference>
<dbReference type="EMBL" id="AMKT01000083">
    <property type="protein sequence ID" value="OXG13027.1"/>
    <property type="molecule type" value="Genomic_DNA"/>
</dbReference>
<dbReference type="InterPro" id="IPR030378">
    <property type="entry name" value="G_CP_dom"/>
</dbReference>
<dbReference type="PROSITE" id="PS51721">
    <property type="entry name" value="G_CP"/>
    <property type="match status" value="1"/>
</dbReference>
<keyword evidence="3" id="KW-0175">Coiled coil</keyword>
<sequence>MPKTNKGGKGQKNKVYALPTAQKKRGLDVPKLQMKAKVATQARPTSASLAALSSNGQEISSSSFDLGNVTFHDVIDTSLTKDSSSKAFMRELRKVIERSDVIIQVLDARDPEGTRSRWVEDEVRKRDMQGKKLLGVLNKIDLVPRANLEAWLKHLRHSFPTMPFKSSTQSQKQHLSQNAVPLAQPSTVPGKQTVLQELPTTSASLGAPALLHLLKQYALSTPHSSLTVGVVGYPNVGKSSLINSLKRSRACAVAAMPGKTRVVQEVALDKGVKILDCPGVVLEDVGSHMEGEEGRRRQAEIMLRNCVKAELVQDPISPVEVILNKVEPAQLQKLYNIPAYDDVRDFLIKMALIRGRLGKGGVPDLEASAVQVLRDWNSGKISYYTTPPKFHPSSAPAPVPVITPVLASNEAAGDVEMGGDKVGDAKILTSLSEAFTIEGLFDNLGDDAAWEEGDVVKEEGIAEDSADLVAPEPVIPPAPVPVQTVPRASLTKRPFMDSEDESDADSDASDSFRPRTTLGPSPAASQPISSNALHFPAQPQTAQSTRLFTAEELAVLPAGLLDRKKAKSLAKKAKKRRAAVERTEGELMAGFMDMDVDEPEARKEMEMEMEMPAFEQKSKKDKRKAKKETQAKQRKEMTKVVAEMEIDEDARKEAEFASFLANMGADGSDEEL</sequence>
<dbReference type="FunFam" id="3.40.50.300:FF:000571">
    <property type="entry name" value="Guanine nucleotide-binding protein-like NSN1"/>
    <property type="match status" value="1"/>
</dbReference>
<evidence type="ECO:0000259" key="7">
    <source>
        <dbReference type="PROSITE" id="PS51721"/>
    </source>
</evidence>
<evidence type="ECO:0000256" key="4">
    <source>
        <dbReference type="ARBA" id="ARBA00023134"/>
    </source>
</evidence>
<evidence type="ECO:0000256" key="2">
    <source>
        <dbReference type="ARBA" id="ARBA00022741"/>
    </source>
</evidence>
<dbReference type="InterPro" id="IPR050755">
    <property type="entry name" value="TRAFAC_YlqF/YawG_RiboMat"/>
</dbReference>
<gene>
    <name evidence="8" type="ORF">C361_06217</name>
</gene>
<dbReference type="PANTHER" id="PTHR11089">
    <property type="entry name" value="GTP-BINDING PROTEIN-RELATED"/>
    <property type="match status" value="1"/>
</dbReference>
<protein>
    <submittedName>
        <fullName evidence="8">Nuclear GTP-binding protein</fullName>
    </submittedName>
</protein>
<evidence type="ECO:0000256" key="5">
    <source>
        <dbReference type="ARBA" id="ARBA00023242"/>
    </source>
</evidence>
<dbReference type="InterPro" id="IPR006073">
    <property type="entry name" value="GTP-bd"/>
</dbReference>
<dbReference type="GO" id="GO:0050793">
    <property type="term" value="P:regulation of developmental process"/>
    <property type="evidence" value="ECO:0007669"/>
    <property type="project" value="UniProtKB-ARBA"/>
</dbReference>
<name>A0A854Q699_CRYNE</name>
<dbReference type="Gene3D" id="3.40.50.300">
    <property type="entry name" value="P-loop containing nucleotide triphosphate hydrolases"/>
    <property type="match status" value="1"/>
</dbReference>
<dbReference type="CDD" id="cd04178">
    <property type="entry name" value="Nucleostemin_like"/>
    <property type="match status" value="1"/>
</dbReference>
<comment type="subcellular location">
    <subcellularLocation>
        <location evidence="1">Nucleus</location>
        <location evidence="1">Nucleolus</location>
    </subcellularLocation>
</comment>
<dbReference type="GO" id="GO:0051239">
    <property type="term" value="P:regulation of multicellular organismal process"/>
    <property type="evidence" value="ECO:0007669"/>
    <property type="project" value="UniProtKB-ARBA"/>
</dbReference>
<feature type="compositionally biased region" description="Acidic residues" evidence="6">
    <location>
        <begin position="497"/>
        <end position="508"/>
    </location>
</feature>
<accession>A0A854Q699</accession>
<evidence type="ECO:0000313" key="8">
    <source>
        <dbReference type="EMBL" id="OXG13027.1"/>
    </source>
</evidence>
<dbReference type="GO" id="GO:0005525">
    <property type="term" value="F:GTP binding"/>
    <property type="evidence" value="ECO:0007669"/>
    <property type="project" value="UniProtKB-KW"/>
</dbReference>
<feature type="region of interest" description="Disordered" evidence="6">
    <location>
        <begin position="1"/>
        <end position="22"/>
    </location>
</feature>
<feature type="region of interest" description="Disordered" evidence="6">
    <location>
        <begin position="610"/>
        <end position="640"/>
    </location>
</feature>
<dbReference type="InterPro" id="IPR027417">
    <property type="entry name" value="P-loop_NTPase"/>
</dbReference>
<proteinExistence type="predicted"/>
<feature type="region of interest" description="Disordered" evidence="6">
    <location>
        <begin position="470"/>
        <end position="530"/>
    </location>
</feature>
<evidence type="ECO:0000256" key="1">
    <source>
        <dbReference type="ARBA" id="ARBA00004604"/>
    </source>
</evidence>
<evidence type="ECO:0000256" key="6">
    <source>
        <dbReference type="SAM" id="MobiDB-lite"/>
    </source>
</evidence>
<feature type="domain" description="CP-type G" evidence="7">
    <location>
        <begin position="89"/>
        <end position="283"/>
    </location>
</feature>
<dbReference type="OrthoDB" id="444945at2759"/>
<dbReference type="SUPFAM" id="SSF52540">
    <property type="entry name" value="P-loop containing nucleoside triphosphate hydrolases"/>
    <property type="match status" value="1"/>
</dbReference>
<dbReference type="GO" id="GO:0005730">
    <property type="term" value="C:nucleolus"/>
    <property type="evidence" value="ECO:0007669"/>
    <property type="project" value="UniProtKB-SubCell"/>
</dbReference>
<comment type="caution">
    <text evidence="8">The sequence shown here is derived from an EMBL/GenBank/DDBJ whole genome shotgun (WGS) entry which is preliminary data.</text>
</comment>
<evidence type="ECO:0000256" key="3">
    <source>
        <dbReference type="ARBA" id="ARBA00023054"/>
    </source>
</evidence>
<dbReference type="FunFam" id="1.10.1580.10:FF:000002">
    <property type="entry name" value="Guanine nucleotide-binding protein-like 3 (nucleolar)-like"/>
    <property type="match status" value="1"/>
</dbReference>
<dbReference type="AlphaFoldDB" id="A0A854Q699"/>
<keyword evidence="2" id="KW-0547">Nucleotide-binding</keyword>
<keyword evidence="5" id="KW-0539">Nucleus</keyword>
<dbReference type="Pfam" id="PF01926">
    <property type="entry name" value="MMR_HSR1"/>
    <property type="match status" value="1"/>
</dbReference>
<dbReference type="Gene3D" id="1.10.1580.10">
    <property type="match status" value="1"/>
</dbReference>